<name>A0ABS4KNT5_9CLOT</name>
<sequence>MWLKTNDIITCKKRYLLKIYGIVQSIGFRPFVYNKAKKYKIQGWVNNSGGSVVIDLTGTKENIKKFILDIIKNPPIQAVIEKVECSTLKYYNYHNFIIKESLKNNSSVKFIPPDIGVCPKCIHEVISKKDRRYKYAFTSCTQCGPRYSIMRSLPYDRNSTTMNEFEMCESCEEEYNNNSNRRFHSEANCCQECGPSLILMNNKRETINCEDVIEKVIFLIKIGKIIAIKGIGGFHLVCDGRNEKAVSELRMRKKRPTKPLAVMIKDINLIKEYCEVSEKEEEILTGSKRPIVLLKKNTDITLPYNIAPNQKKLGIMMPYTPLHYLLLEKELDVLIMTSGNISGRPMEYKNTSVLENLNNVSDYFLMHNRKIVVPVDDSVVKVLNDKECIVRRGRGYSPSTENLGVRDNIIALGPEQKNSISLSKNGYVYTSQYLGDLKKLEYYKNYRYVLKHLINLLDINPRVLVQDMHPFYITSKYADNLNIRKIKIQHHHAHMVSCMAEHGIYRKVIGVIYDGTGFGIDGNIWGGEFFVGTRSHFKRVGHLKYVSIQGGDAAIREPWRSAASYLYSLDYPIEKFINNVNQPSIDIITQALRASLNCYKSSSVGRLFDAVSSFLGLRNYSTYEGEASIDLENIIAENIIESYICNIDKISNVFQIEYKDIVYGVIKDIEKGISKAVISAKFHNTLSRVTCNLVIKLSKLYKIEDVILSGGVFQNEHLLKSIYDELTLRGLRVFFNSKTPINDNGISFGQIAAANAIIEGEEI</sequence>
<dbReference type="Gene3D" id="3.90.870.50">
    <property type="match status" value="1"/>
</dbReference>
<dbReference type="InterPro" id="IPR011125">
    <property type="entry name" value="Znf_HypF"/>
</dbReference>
<comment type="similarity">
    <text evidence="2 8">Belongs to the carbamoyltransferase HypF family.</text>
</comment>
<comment type="catalytic activity">
    <reaction evidence="9">
        <text>an acyl phosphate + H2O = a carboxylate + phosphate + H(+)</text>
        <dbReference type="Rhea" id="RHEA:14965"/>
        <dbReference type="ChEBI" id="CHEBI:15377"/>
        <dbReference type="ChEBI" id="CHEBI:15378"/>
        <dbReference type="ChEBI" id="CHEBI:29067"/>
        <dbReference type="ChEBI" id="CHEBI:43474"/>
        <dbReference type="ChEBI" id="CHEBI:59918"/>
        <dbReference type="EC" id="3.6.1.7"/>
    </reaction>
</comment>
<keyword evidence="13" id="KW-1185">Reference proteome</keyword>
<evidence type="ECO:0000313" key="13">
    <source>
        <dbReference type="Proteomes" id="UP001519307"/>
    </source>
</evidence>
<dbReference type="Pfam" id="PF07503">
    <property type="entry name" value="zf-HYPF"/>
    <property type="match status" value="2"/>
</dbReference>
<accession>A0ABS4KNT5</accession>
<dbReference type="SUPFAM" id="SSF55821">
    <property type="entry name" value="YrdC/RibB"/>
    <property type="match status" value="1"/>
</dbReference>
<dbReference type="InterPro" id="IPR004421">
    <property type="entry name" value="Carbamoyltransferase_HypF"/>
</dbReference>
<evidence type="ECO:0000256" key="6">
    <source>
        <dbReference type="ARBA" id="ARBA00022833"/>
    </source>
</evidence>
<keyword evidence="9" id="KW-0378">Hydrolase</keyword>
<dbReference type="InterPro" id="IPR036046">
    <property type="entry name" value="Acylphosphatase-like_dom_sf"/>
</dbReference>
<dbReference type="Pfam" id="PF17788">
    <property type="entry name" value="HypF_C"/>
    <property type="match status" value="1"/>
</dbReference>
<evidence type="ECO:0000256" key="9">
    <source>
        <dbReference type="PROSITE-ProRule" id="PRU00520"/>
    </source>
</evidence>
<dbReference type="InterPro" id="IPR006070">
    <property type="entry name" value="Sua5-like_dom"/>
</dbReference>
<comment type="caution">
    <text evidence="12">The sequence shown here is derived from an EMBL/GenBank/DDBJ whole genome shotgun (WGS) entry which is preliminary data.</text>
</comment>
<evidence type="ECO:0000256" key="5">
    <source>
        <dbReference type="ARBA" id="ARBA00022771"/>
    </source>
</evidence>
<comment type="pathway">
    <text evidence="1">Protein modification; [NiFe] hydrogenase maturation.</text>
</comment>
<dbReference type="PANTHER" id="PTHR42959:SF1">
    <property type="entry name" value="CARBAMOYLTRANSFERASE HYPF"/>
    <property type="match status" value="1"/>
</dbReference>
<protein>
    <recommendedName>
        <fullName evidence="8">Carbamoyltransferase</fullName>
        <ecNumber evidence="8">6.2.-.-</ecNumber>
    </recommendedName>
</protein>
<feature type="domain" description="YrdC-like" evidence="11">
    <location>
        <begin position="210"/>
        <end position="395"/>
    </location>
</feature>
<dbReference type="SUPFAM" id="SSF54975">
    <property type="entry name" value="Acylphosphatase/BLUF domain-like"/>
    <property type="match status" value="1"/>
</dbReference>
<evidence type="ECO:0000256" key="7">
    <source>
        <dbReference type="ARBA" id="ARBA00048220"/>
    </source>
</evidence>
<evidence type="ECO:0000256" key="3">
    <source>
        <dbReference type="ARBA" id="ARBA00022598"/>
    </source>
</evidence>
<dbReference type="PIRSF" id="PIRSF006256">
    <property type="entry name" value="CMPcnvr_hdrg_mat"/>
    <property type="match status" value="1"/>
</dbReference>
<proteinExistence type="inferred from homology"/>
<dbReference type="PROSITE" id="PS51163">
    <property type="entry name" value="YRDC"/>
    <property type="match status" value="1"/>
</dbReference>
<dbReference type="Gene3D" id="3.30.420.40">
    <property type="match status" value="1"/>
</dbReference>
<dbReference type="InterPro" id="IPR043129">
    <property type="entry name" value="ATPase_NBD"/>
</dbReference>
<keyword evidence="6" id="KW-0862">Zinc</keyword>
<dbReference type="Pfam" id="PF01300">
    <property type="entry name" value="Sua5_yciO_yrdC"/>
    <property type="match status" value="1"/>
</dbReference>
<dbReference type="PANTHER" id="PTHR42959">
    <property type="entry name" value="CARBAMOYLTRANSFERASE"/>
    <property type="match status" value="1"/>
</dbReference>
<evidence type="ECO:0000256" key="2">
    <source>
        <dbReference type="ARBA" id="ARBA00008097"/>
    </source>
</evidence>
<comment type="catalytic activity">
    <reaction evidence="7">
        <text>C-terminal L-cysteinyl-[HypE protein] + carbamoyl phosphate + ATP + H2O = C-terminal S-carboxamide-L-cysteinyl-[HypE protein] + AMP + phosphate + diphosphate + H(+)</text>
        <dbReference type="Rhea" id="RHEA:55636"/>
        <dbReference type="Rhea" id="RHEA-COMP:14247"/>
        <dbReference type="Rhea" id="RHEA-COMP:14392"/>
        <dbReference type="ChEBI" id="CHEBI:15377"/>
        <dbReference type="ChEBI" id="CHEBI:15378"/>
        <dbReference type="ChEBI" id="CHEBI:30616"/>
        <dbReference type="ChEBI" id="CHEBI:33019"/>
        <dbReference type="ChEBI" id="CHEBI:43474"/>
        <dbReference type="ChEBI" id="CHEBI:58228"/>
        <dbReference type="ChEBI" id="CHEBI:76913"/>
        <dbReference type="ChEBI" id="CHEBI:139126"/>
        <dbReference type="ChEBI" id="CHEBI:456215"/>
    </reaction>
</comment>
<keyword evidence="3" id="KW-0436">Ligase</keyword>
<dbReference type="InterPro" id="IPR001792">
    <property type="entry name" value="Acylphosphatase-like_dom"/>
</dbReference>
<feature type="active site" evidence="9">
    <location>
        <position position="46"/>
    </location>
</feature>
<dbReference type="InterPro" id="IPR051060">
    <property type="entry name" value="Carbamoyltrans_HypF-like"/>
</dbReference>
<reference evidence="12 13" key="1">
    <citation type="submission" date="2021-03" db="EMBL/GenBank/DDBJ databases">
        <title>Genomic Encyclopedia of Type Strains, Phase IV (KMG-IV): sequencing the most valuable type-strain genomes for metagenomic binning, comparative biology and taxonomic classification.</title>
        <authorList>
            <person name="Goeker M."/>
        </authorList>
    </citation>
    <scope>NUCLEOTIDE SEQUENCE [LARGE SCALE GENOMIC DNA]</scope>
    <source>
        <strain evidence="12 13">DSM 28783</strain>
    </source>
</reference>
<evidence type="ECO:0000259" key="10">
    <source>
        <dbReference type="PROSITE" id="PS51160"/>
    </source>
</evidence>
<dbReference type="Gene3D" id="3.30.420.360">
    <property type="match status" value="1"/>
</dbReference>
<keyword evidence="5" id="KW-0863">Zinc-finger</keyword>
<dbReference type="InterPro" id="IPR041440">
    <property type="entry name" value="HypF_C"/>
</dbReference>
<gene>
    <name evidence="12" type="ORF">J2Z42_000364</name>
</gene>
<feature type="domain" description="Acylphosphatase-like" evidence="10">
    <location>
        <begin position="14"/>
        <end position="100"/>
    </location>
</feature>
<evidence type="ECO:0000256" key="1">
    <source>
        <dbReference type="ARBA" id="ARBA00004711"/>
    </source>
</evidence>
<dbReference type="EMBL" id="JAGGLM010000001">
    <property type="protein sequence ID" value="MBP2031699.1"/>
    <property type="molecule type" value="Genomic_DNA"/>
</dbReference>
<feature type="active site" evidence="9">
    <location>
        <position position="29"/>
    </location>
</feature>
<dbReference type="SUPFAM" id="SSF53067">
    <property type="entry name" value="Actin-like ATPase domain"/>
    <property type="match status" value="1"/>
</dbReference>
<dbReference type="InterPro" id="IPR055128">
    <property type="entry name" value="HypF_C_2"/>
</dbReference>
<evidence type="ECO:0000256" key="8">
    <source>
        <dbReference type="PIRNR" id="PIRNR006256"/>
    </source>
</evidence>
<dbReference type="NCBIfam" id="TIGR00143">
    <property type="entry name" value="hypF"/>
    <property type="match status" value="1"/>
</dbReference>
<dbReference type="RefSeq" id="WP_209700642.1">
    <property type="nucleotide sequence ID" value="NZ_JAGGLM010000001.1"/>
</dbReference>
<dbReference type="Pfam" id="PF22521">
    <property type="entry name" value="HypF_C_2"/>
    <property type="match status" value="1"/>
</dbReference>
<evidence type="ECO:0000256" key="4">
    <source>
        <dbReference type="ARBA" id="ARBA00022723"/>
    </source>
</evidence>
<keyword evidence="4" id="KW-0479">Metal-binding</keyword>
<dbReference type="Gene3D" id="3.30.110.120">
    <property type="match status" value="1"/>
</dbReference>
<evidence type="ECO:0000259" key="11">
    <source>
        <dbReference type="PROSITE" id="PS51163"/>
    </source>
</evidence>
<dbReference type="PROSITE" id="PS51160">
    <property type="entry name" value="ACYLPHOSPHATASE_3"/>
    <property type="match status" value="1"/>
</dbReference>
<dbReference type="EC" id="6.2.-.-" evidence="8"/>
<dbReference type="Pfam" id="PF00708">
    <property type="entry name" value="Acylphosphatase"/>
    <property type="match status" value="1"/>
</dbReference>
<organism evidence="12 13">
    <name type="scientific">Clostridium algifaecis</name>
    <dbReference type="NCBI Taxonomy" id="1472040"/>
    <lineage>
        <taxon>Bacteria</taxon>
        <taxon>Bacillati</taxon>
        <taxon>Bacillota</taxon>
        <taxon>Clostridia</taxon>
        <taxon>Eubacteriales</taxon>
        <taxon>Clostridiaceae</taxon>
        <taxon>Clostridium</taxon>
    </lineage>
</organism>
<dbReference type="InterPro" id="IPR017945">
    <property type="entry name" value="DHBP_synth_RibB-like_a/b_dom"/>
</dbReference>
<evidence type="ECO:0000313" key="12">
    <source>
        <dbReference type="EMBL" id="MBP2031699.1"/>
    </source>
</evidence>
<dbReference type="Proteomes" id="UP001519307">
    <property type="component" value="Unassembled WGS sequence"/>
</dbReference>